<comment type="caution">
    <text evidence="2">The sequence shown here is derived from an EMBL/GenBank/DDBJ whole genome shotgun (WGS) entry which is preliminary data.</text>
</comment>
<proteinExistence type="inferred from homology"/>
<dbReference type="AlphaFoldDB" id="A0A7X6QZW7"/>
<comment type="similarity">
    <text evidence="1">Belongs to the ROK (NagC/XylR) family.</text>
</comment>
<dbReference type="RefSeq" id="WP_168630644.1">
    <property type="nucleotide sequence ID" value="NZ_BONL01000006.1"/>
</dbReference>
<dbReference type="PANTHER" id="PTHR18964">
    <property type="entry name" value="ROK (REPRESSOR, ORF, KINASE) FAMILY"/>
    <property type="match status" value="1"/>
</dbReference>
<dbReference type="InterPro" id="IPR049874">
    <property type="entry name" value="ROK_cs"/>
</dbReference>
<name>A0A7X6QZW7_9CELL</name>
<dbReference type="InterPro" id="IPR043129">
    <property type="entry name" value="ATPase_NBD"/>
</dbReference>
<dbReference type="Gene3D" id="3.30.420.40">
    <property type="match status" value="2"/>
</dbReference>
<evidence type="ECO:0000313" key="3">
    <source>
        <dbReference type="Proteomes" id="UP000581206"/>
    </source>
</evidence>
<dbReference type="Proteomes" id="UP000581206">
    <property type="component" value="Unassembled WGS sequence"/>
</dbReference>
<dbReference type="EMBL" id="JAAXOX010000006">
    <property type="protein sequence ID" value="NKY23516.1"/>
    <property type="molecule type" value="Genomic_DNA"/>
</dbReference>
<keyword evidence="3" id="KW-1185">Reference proteome</keyword>
<dbReference type="InterPro" id="IPR000600">
    <property type="entry name" value="ROK"/>
</dbReference>
<evidence type="ECO:0000256" key="1">
    <source>
        <dbReference type="ARBA" id="ARBA00006479"/>
    </source>
</evidence>
<evidence type="ECO:0000313" key="2">
    <source>
        <dbReference type="EMBL" id="NKY23516.1"/>
    </source>
</evidence>
<dbReference type="PANTHER" id="PTHR18964:SF169">
    <property type="entry name" value="N-ACETYLMANNOSAMINE KINASE"/>
    <property type="match status" value="1"/>
</dbReference>
<organism evidence="2 3">
    <name type="scientific">Cellulomonas denverensis</name>
    <dbReference type="NCBI Taxonomy" id="264297"/>
    <lineage>
        <taxon>Bacteria</taxon>
        <taxon>Bacillati</taxon>
        <taxon>Actinomycetota</taxon>
        <taxon>Actinomycetes</taxon>
        <taxon>Micrococcales</taxon>
        <taxon>Cellulomonadaceae</taxon>
        <taxon>Cellulomonas</taxon>
    </lineage>
</organism>
<dbReference type="PROSITE" id="PS01125">
    <property type="entry name" value="ROK"/>
    <property type="match status" value="1"/>
</dbReference>
<reference evidence="2 3" key="1">
    <citation type="submission" date="2020-04" db="EMBL/GenBank/DDBJ databases">
        <title>MicrobeNet Type strains.</title>
        <authorList>
            <person name="Nicholson A.C."/>
        </authorList>
    </citation>
    <scope>NUCLEOTIDE SEQUENCE [LARGE SCALE GENOMIC DNA]</scope>
    <source>
        <strain evidence="2 3">ATCC BAA-788</strain>
    </source>
</reference>
<gene>
    <name evidence="2" type="ORF">HGA03_12665</name>
</gene>
<dbReference type="SUPFAM" id="SSF53067">
    <property type="entry name" value="Actin-like ATPase domain"/>
    <property type="match status" value="1"/>
</dbReference>
<sequence length="312" mass="30788">MPDLVVGLDIGGTKTAAAAVDASGGIGPVVTLPTRPERGPAAVLDTAAEAVRRVAAAAGRPPAALGVGTAGVVDADSGVIVSATDTFPDWPGTAVGAELHHRLAGLTPDGVLPVRVQNDVDAYAAGETWCGAAAGARCALVVAVGTGVGAAVVLDGTVRRGAHHLAGEIGHLPVPGAELLRCGCGRFGHLEAVGAGPAIHRHYRALGGDAPDTREVVRRAGLGDAAARRAVEQGAAAVGRAIAAVVTVLDPDVVVVGGGLAGAGDLWWSALRDTLRAETVDALHDLPLRPASLGGAAPIIGAARAAWQNGEG</sequence>
<dbReference type="Pfam" id="PF00480">
    <property type="entry name" value="ROK"/>
    <property type="match status" value="1"/>
</dbReference>
<accession>A0A7X6QZW7</accession>
<protein>
    <submittedName>
        <fullName evidence="2">ROK family protein</fullName>
    </submittedName>
</protein>